<dbReference type="Proteomes" id="UP000279275">
    <property type="component" value="Unassembled WGS sequence"/>
</dbReference>
<keyword evidence="3" id="KW-1185">Reference proteome</keyword>
<evidence type="ECO:0000313" key="3">
    <source>
        <dbReference type="Proteomes" id="UP000279275"/>
    </source>
</evidence>
<reference evidence="2 3" key="1">
    <citation type="submission" date="2018-10" db="EMBL/GenBank/DDBJ databases">
        <title>Isolation from cow dung.</title>
        <authorList>
            <person name="Ling L."/>
        </authorList>
    </citation>
    <scope>NUCLEOTIDE SEQUENCE [LARGE SCALE GENOMIC DNA]</scope>
    <source>
        <strain evidence="2 3">NEAU-LL90</strain>
    </source>
</reference>
<dbReference type="RefSeq" id="WP_122186454.1">
    <property type="nucleotide sequence ID" value="NZ_RFFH01000001.1"/>
</dbReference>
<dbReference type="InterPro" id="IPR004401">
    <property type="entry name" value="YbaB/EbfC"/>
</dbReference>
<sequence length="282" mass="29907">MMEIDFGSLLADLDHKESEAAAAGARIATLTATVRSPDGVVEVTVNAAGTPTALVLSPNSFRTISADELSRSIATAARAAARQVLADLARSTGSTRDLVRELAGSPPTEAPTTPATTRPTTAAKSADGTVRVTVDAMGVLETVQIARSAFSRNTPEQLARSILTTATRALRGDFDARLTKAAAAPELLSAALEAMVEVPDEHASEIESHPEAADRATTTPTDPAVRVRAETRTGSSEHTATQRSVGIASAARRRLRQRVVGPSDWLEDEERYRDERRGSWLE</sequence>
<proteinExistence type="predicted"/>
<dbReference type="Gene3D" id="3.30.1310.10">
    <property type="entry name" value="Nucleoid-associated protein YbaB-like domain"/>
    <property type="match status" value="2"/>
</dbReference>
<evidence type="ECO:0000256" key="1">
    <source>
        <dbReference type="SAM" id="MobiDB-lite"/>
    </source>
</evidence>
<feature type="compositionally biased region" description="Low complexity" evidence="1">
    <location>
        <begin position="215"/>
        <end position="224"/>
    </location>
</feature>
<comment type="caution">
    <text evidence="2">The sequence shown here is derived from an EMBL/GenBank/DDBJ whole genome shotgun (WGS) entry which is preliminary data.</text>
</comment>
<dbReference type="Pfam" id="PF02575">
    <property type="entry name" value="YbaB_DNA_bd"/>
    <property type="match status" value="1"/>
</dbReference>
<feature type="compositionally biased region" description="Basic and acidic residues" evidence="1">
    <location>
        <begin position="200"/>
        <end position="214"/>
    </location>
</feature>
<feature type="compositionally biased region" description="Polar residues" evidence="1">
    <location>
        <begin position="232"/>
        <end position="244"/>
    </location>
</feature>
<accession>A0A3M2LKX7</accession>
<dbReference type="OrthoDB" id="4559751at2"/>
<feature type="region of interest" description="Disordered" evidence="1">
    <location>
        <begin position="200"/>
        <end position="282"/>
    </location>
</feature>
<feature type="compositionally biased region" description="Low complexity" evidence="1">
    <location>
        <begin position="106"/>
        <end position="123"/>
    </location>
</feature>
<feature type="compositionally biased region" description="Basic and acidic residues" evidence="1">
    <location>
        <begin position="270"/>
        <end position="282"/>
    </location>
</feature>
<evidence type="ECO:0000313" key="2">
    <source>
        <dbReference type="EMBL" id="RMI35478.1"/>
    </source>
</evidence>
<dbReference type="SUPFAM" id="SSF82607">
    <property type="entry name" value="YbaB-like"/>
    <property type="match status" value="1"/>
</dbReference>
<feature type="region of interest" description="Disordered" evidence="1">
    <location>
        <begin position="102"/>
        <end position="127"/>
    </location>
</feature>
<dbReference type="GO" id="GO:0003677">
    <property type="term" value="F:DNA binding"/>
    <property type="evidence" value="ECO:0007669"/>
    <property type="project" value="InterPro"/>
</dbReference>
<name>A0A3M2LKX7_9NOCA</name>
<organism evidence="2 3">
    <name type="scientific">Nocardia stercoris</name>
    <dbReference type="NCBI Taxonomy" id="2483361"/>
    <lineage>
        <taxon>Bacteria</taxon>
        <taxon>Bacillati</taxon>
        <taxon>Actinomycetota</taxon>
        <taxon>Actinomycetes</taxon>
        <taxon>Mycobacteriales</taxon>
        <taxon>Nocardiaceae</taxon>
        <taxon>Nocardia</taxon>
    </lineage>
</organism>
<protein>
    <recommendedName>
        <fullName evidence="4">YbaB/EbfC family DNA-binding protein</fullName>
    </recommendedName>
</protein>
<dbReference type="AlphaFoldDB" id="A0A3M2LKX7"/>
<dbReference type="InterPro" id="IPR036894">
    <property type="entry name" value="YbaB-like_sf"/>
</dbReference>
<dbReference type="EMBL" id="RFFH01000001">
    <property type="protein sequence ID" value="RMI35478.1"/>
    <property type="molecule type" value="Genomic_DNA"/>
</dbReference>
<evidence type="ECO:0008006" key="4">
    <source>
        <dbReference type="Google" id="ProtNLM"/>
    </source>
</evidence>
<gene>
    <name evidence="2" type="ORF">EBN03_04270</name>
</gene>